<evidence type="ECO:0000256" key="1">
    <source>
        <dbReference type="SAM" id="SignalP"/>
    </source>
</evidence>
<dbReference type="RefSeq" id="WP_228085412.1">
    <property type="nucleotide sequence ID" value="NZ_JACVHL010000002.1"/>
</dbReference>
<feature type="chain" id="PRO_5040185613" description="Lipoprotein" evidence="1">
    <location>
        <begin position="23"/>
        <end position="326"/>
    </location>
</feature>
<evidence type="ECO:0000313" key="2">
    <source>
        <dbReference type="EMBL" id="MCC3803746.1"/>
    </source>
</evidence>
<dbReference type="AlphaFoldDB" id="A0A9Q3UC07"/>
<gene>
    <name evidence="2" type="ORF">IB292_01730</name>
</gene>
<name>A0A9Q3UC07_VIBPH</name>
<evidence type="ECO:0000313" key="3">
    <source>
        <dbReference type="Proteomes" id="UP000726777"/>
    </source>
</evidence>
<accession>A0A9Q3UC07</accession>
<comment type="caution">
    <text evidence="2">The sequence shown here is derived from an EMBL/GenBank/DDBJ whole genome shotgun (WGS) entry which is preliminary data.</text>
</comment>
<proteinExistence type="predicted"/>
<sequence>MKLISKASALTMIALLSGCASTFESVDTAMKNSTSFKNYDLSATDHSDAMQVMHLTSRRAVANANNIDEFTKQNHNTFLSVTQGATVAGAAIGTINPFQMATRLIGLQATKSSIAQQYRTNTLISIVPVADSTDRKEIEAKIAAYQQKQLSVAKDAYEKAGFSTKTIQSGVDVAWSRLFPRTAVVPMNTALNQTELCFNPNVFMETKDQTAFDASIVECYAITNPITHLYVDNNLSNSEVLPNSNSFIVVSTVLPDVFPVKDMKIDKKYEGVLFYQPTFYWLSSQNMKDFASTDMDRLLEYWKEGMFSYEPLLTDLGNGEVHKFGQ</sequence>
<protein>
    <recommendedName>
        <fullName evidence="4">Lipoprotein</fullName>
    </recommendedName>
</protein>
<dbReference type="EMBL" id="JACVHL010000002">
    <property type="protein sequence ID" value="MCC3803746.1"/>
    <property type="molecule type" value="Genomic_DNA"/>
</dbReference>
<evidence type="ECO:0008006" key="4">
    <source>
        <dbReference type="Google" id="ProtNLM"/>
    </source>
</evidence>
<dbReference type="PROSITE" id="PS51257">
    <property type="entry name" value="PROKAR_LIPOPROTEIN"/>
    <property type="match status" value="1"/>
</dbReference>
<dbReference type="Proteomes" id="UP000726777">
    <property type="component" value="Unassembled WGS sequence"/>
</dbReference>
<reference evidence="2" key="1">
    <citation type="submission" date="2020-09" db="EMBL/GenBank/DDBJ databases">
        <title>Genome sequence of Vibrio parahaemolyticus isolates.</title>
        <authorList>
            <person name="Hammerl J.A."/>
            <person name="Strauch E."/>
        </authorList>
    </citation>
    <scope>NUCLEOTIDE SEQUENCE</scope>
    <source>
        <strain evidence="2">17-VB00146</strain>
    </source>
</reference>
<organism evidence="2 3">
    <name type="scientific">Vibrio parahaemolyticus</name>
    <dbReference type="NCBI Taxonomy" id="670"/>
    <lineage>
        <taxon>Bacteria</taxon>
        <taxon>Pseudomonadati</taxon>
        <taxon>Pseudomonadota</taxon>
        <taxon>Gammaproteobacteria</taxon>
        <taxon>Vibrionales</taxon>
        <taxon>Vibrionaceae</taxon>
        <taxon>Vibrio</taxon>
    </lineage>
</organism>
<keyword evidence="1" id="KW-0732">Signal</keyword>
<feature type="signal peptide" evidence="1">
    <location>
        <begin position="1"/>
        <end position="22"/>
    </location>
</feature>